<dbReference type="SUPFAM" id="SSF53448">
    <property type="entry name" value="Nucleotide-diphospho-sugar transferases"/>
    <property type="match status" value="1"/>
</dbReference>
<feature type="compositionally biased region" description="Pro residues" evidence="1">
    <location>
        <begin position="8"/>
        <end position="26"/>
    </location>
</feature>
<dbReference type="CDD" id="cd04182">
    <property type="entry name" value="GT_2_like_f"/>
    <property type="match status" value="1"/>
</dbReference>
<dbReference type="InterPro" id="IPR029044">
    <property type="entry name" value="Nucleotide-diphossugar_trans"/>
</dbReference>
<accession>A0A9W6QYP1</accession>
<protein>
    <recommendedName>
        <fullName evidence="2">MobA-like NTP transferase domain-containing protein</fullName>
    </recommendedName>
</protein>
<comment type="caution">
    <text evidence="3">The sequence shown here is derived from an EMBL/GenBank/DDBJ whole genome shotgun (WGS) entry which is preliminary data.</text>
</comment>
<dbReference type="EMBL" id="BSTI01000005">
    <property type="protein sequence ID" value="GLY65984.1"/>
    <property type="molecule type" value="Genomic_DNA"/>
</dbReference>
<evidence type="ECO:0000313" key="3">
    <source>
        <dbReference type="EMBL" id="GLY65984.1"/>
    </source>
</evidence>
<evidence type="ECO:0000259" key="2">
    <source>
        <dbReference type="Pfam" id="PF12804"/>
    </source>
</evidence>
<dbReference type="GO" id="GO:0016779">
    <property type="term" value="F:nucleotidyltransferase activity"/>
    <property type="evidence" value="ECO:0007669"/>
    <property type="project" value="UniProtKB-ARBA"/>
</dbReference>
<organism evidence="3 4">
    <name type="scientific">Amycolatopsis taiwanensis</name>
    <dbReference type="NCBI Taxonomy" id="342230"/>
    <lineage>
        <taxon>Bacteria</taxon>
        <taxon>Bacillati</taxon>
        <taxon>Actinomycetota</taxon>
        <taxon>Actinomycetes</taxon>
        <taxon>Pseudonocardiales</taxon>
        <taxon>Pseudonocardiaceae</taxon>
        <taxon>Amycolatopsis</taxon>
    </lineage>
</organism>
<name>A0A9W6QYP1_9PSEU</name>
<sequence>MPDFPVQTPTPPPQTPVSPPQTPVSPPQARESPPQTPVSPPQAAEFPVPAAEFPVQAREFPVQAAEFPVQAAEFSVQAREFPVRAAEFSVQAREFPVRAAERAGRCAGLVLAAGAGRRFGRPKALVELDGEPLLRRAFRVLTEGGCDPVRVVLGAQAAEARTLLPDPSIAVYAEDWATGMGASLRAGLRALSRDSAPADAVLVHLVDLPGIDANVISRLRAFASPGVVARASYGGVPGHPVLLGRRWWTDIADSARGDRGARDWLATREDLLLVDCSDLGSGADVDTPSDLTT</sequence>
<feature type="domain" description="MobA-like NTP transferase" evidence="2">
    <location>
        <begin position="108"/>
        <end position="268"/>
    </location>
</feature>
<gene>
    <name evidence="3" type="ORF">Atai01_26030</name>
</gene>
<dbReference type="PANTHER" id="PTHR43777">
    <property type="entry name" value="MOLYBDENUM COFACTOR CYTIDYLYLTRANSFERASE"/>
    <property type="match status" value="1"/>
</dbReference>
<dbReference type="Proteomes" id="UP001165136">
    <property type="component" value="Unassembled WGS sequence"/>
</dbReference>
<feature type="region of interest" description="Disordered" evidence="1">
    <location>
        <begin position="1"/>
        <end position="45"/>
    </location>
</feature>
<evidence type="ECO:0000256" key="1">
    <source>
        <dbReference type="SAM" id="MobiDB-lite"/>
    </source>
</evidence>
<dbReference type="Pfam" id="PF12804">
    <property type="entry name" value="NTP_transf_3"/>
    <property type="match status" value="1"/>
</dbReference>
<evidence type="ECO:0000313" key="4">
    <source>
        <dbReference type="Proteomes" id="UP001165136"/>
    </source>
</evidence>
<dbReference type="PANTHER" id="PTHR43777:SF1">
    <property type="entry name" value="MOLYBDENUM COFACTOR CYTIDYLYLTRANSFERASE"/>
    <property type="match status" value="1"/>
</dbReference>
<reference evidence="3" key="1">
    <citation type="submission" date="2023-03" db="EMBL/GenBank/DDBJ databases">
        <title>Amycolatopsis taiwanensis NBRC 103393.</title>
        <authorList>
            <person name="Ichikawa N."/>
            <person name="Sato H."/>
            <person name="Tonouchi N."/>
        </authorList>
    </citation>
    <scope>NUCLEOTIDE SEQUENCE</scope>
    <source>
        <strain evidence="3">NBRC 103393</strain>
    </source>
</reference>
<dbReference type="Gene3D" id="3.90.550.10">
    <property type="entry name" value="Spore Coat Polysaccharide Biosynthesis Protein SpsA, Chain A"/>
    <property type="match status" value="1"/>
</dbReference>
<dbReference type="InterPro" id="IPR025877">
    <property type="entry name" value="MobA-like_NTP_Trfase"/>
</dbReference>
<keyword evidence="4" id="KW-1185">Reference proteome</keyword>
<dbReference type="AlphaFoldDB" id="A0A9W6QYP1"/>
<proteinExistence type="predicted"/>